<sequence length="433" mass="46598">MANFTRRDFIKVTGTAAAASSLTLAAGRASAAPKGKVVIVGGGIGGATTAKYMRMADPSIEVTVIEPNEHYHTCFMSNEVLSGERDIDSIRFDYSGLKGHGVNVVQDYVTGIDAEKKVVKTRGGQSFQYDRCVVSPGVDFRWDTIGGYDESVAEQIPHAWKAGSQTVTLRKQIEAMKDGGTVIVAPPPNPFRCPPGPYERVSQIAWYLKNNKPKSKILVLDPKDKFSKFGLFTAGWKKHYGYGSDNSMIEWVSGANGGKVESVDAKSRTVQAAVESFKGDVLNIIPAQKAGKIAFDAGLANDSGWCPVDMKTFESKQHSNIHVIGDAAIMSPMPKSGYSANSQAKVCAAAVVALLNGDSTPQPSLVNTCYSILMPEDAMSVAMVYNYSDGKINKVAGSGGLTPGYDDTTMEMRKREVGFAHSWFNNITKDVFG</sequence>
<dbReference type="STRING" id="415747.SAMN03097708_02471"/>
<dbReference type="SUPFAM" id="SSF51905">
    <property type="entry name" value="FAD/NAD(P)-binding domain"/>
    <property type="match status" value="2"/>
</dbReference>
<dbReference type="RefSeq" id="WP_092997542.1">
    <property type="nucleotide sequence ID" value="NZ_FMWD01000007.1"/>
</dbReference>
<feature type="signal peptide" evidence="3">
    <location>
        <begin position="1"/>
        <end position="31"/>
    </location>
</feature>
<dbReference type="Pfam" id="PF07992">
    <property type="entry name" value="Pyr_redox_2"/>
    <property type="match status" value="1"/>
</dbReference>
<evidence type="ECO:0000313" key="7">
    <source>
        <dbReference type="EMBL" id="SCZ63388.1"/>
    </source>
</evidence>
<evidence type="ECO:0000256" key="2">
    <source>
        <dbReference type="ARBA" id="ARBA00022827"/>
    </source>
</evidence>
<accession>A0A1G5QP62</accession>
<keyword evidence="2" id="KW-0274">FAD</keyword>
<name>A0A1G5QP62_9GAMM</name>
<dbReference type="InterPro" id="IPR015323">
    <property type="entry name" value="FlavoCytC_S_DH_flav-bd"/>
</dbReference>
<dbReference type="InterPro" id="IPR052541">
    <property type="entry name" value="SQRD"/>
</dbReference>
<dbReference type="GO" id="GO:0016491">
    <property type="term" value="F:oxidoreductase activity"/>
    <property type="evidence" value="ECO:0007669"/>
    <property type="project" value="InterPro"/>
</dbReference>
<reference evidence="7 8" key="1">
    <citation type="submission" date="2016-10" db="EMBL/GenBank/DDBJ databases">
        <authorList>
            <person name="de Groot N.N."/>
        </authorList>
    </citation>
    <scope>NUCLEOTIDE SEQUENCE [LARGE SCALE GENOMIC DNA]</scope>
    <source>
        <strain evidence="7 8">HLD2</strain>
    </source>
</reference>
<dbReference type="Pfam" id="PF09242">
    <property type="entry name" value="FCSD-flav_bind"/>
    <property type="match status" value="1"/>
</dbReference>
<feature type="chain" id="PRO_5011477529" evidence="3">
    <location>
        <begin position="32"/>
        <end position="433"/>
    </location>
</feature>
<dbReference type="PANTHER" id="PTHR43755">
    <property type="match status" value="1"/>
</dbReference>
<organism evidence="7 8">
    <name type="scientific">Thiohalomonas denitrificans</name>
    <dbReference type="NCBI Taxonomy" id="415747"/>
    <lineage>
        <taxon>Bacteria</taxon>
        <taxon>Pseudomonadati</taxon>
        <taxon>Pseudomonadota</taxon>
        <taxon>Gammaproteobacteria</taxon>
        <taxon>Thiohalomonadales</taxon>
        <taxon>Thiohalomonadaceae</taxon>
        <taxon>Thiohalomonas</taxon>
    </lineage>
</organism>
<feature type="domain" description="FAD/NAD(P)-binding" evidence="4">
    <location>
        <begin position="36"/>
        <end position="147"/>
    </location>
</feature>
<feature type="domain" description="Flavocytochrome c sulphide dehydrogenase flavin-binding" evidence="5">
    <location>
        <begin position="361"/>
        <end position="432"/>
    </location>
</feature>
<dbReference type="FunFam" id="3.50.50.60:FF:000234">
    <property type="entry name" value="Flavocytochrome C sulfide dehydrogenase"/>
    <property type="match status" value="1"/>
</dbReference>
<keyword evidence="3" id="KW-0732">Signal</keyword>
<evidence type="ECO:0000256" key="1">
    <source>
        <dbReference type="ARBA" id="ARBA00022630"/>
    </source>
</evidence>
<gene>
    <name evidence="7" type="ORF">SAMN03097708_02471</name>
</gene>
<dbReference type="OrthoDB" id="9802771at2"/>
<protein>
    <submittedName>
        <fullName evidence="7">Sulfide dehydrogenase (Flavocytochrome c), flavoprotein subunit</fullName>
    </submittedName>
</protein>
<dbReference type="InterPro" id="IPR037092">
    <property type="entry name" value="FlavoCytC_S_DH_flav-bd_sf"/>
</dbReference>
<dbReference type="InterPro" id="IPR016156">
    <property type="entry name" value="FAD/NAD-linked_Rdtase_dimer_sf"/>
</dbReference>
<evidence type="ECO:0000259" key="4">
    <source>
        <dbReference type="Pfam" id="PF07992"/>
    </source>
</evidence>
<evidence type="ECO:0000259" key="5">
    <source>
        <dbReference type="Pfam" id="PF09242"/>
    </source>
</evidence>
<dbReference type="PANTHER" id="PTHR43755:SF1">
    <property type="entry name" value="FAD-DEPENDENT PYRIDINE NUCLEOTIDE-DISULPHIDE OXIDOREDUCTASE"/>
    <property type="match status" value="1"/>
</dbReference>
<keyword evidence="1" id="KW-0285">Flavoprotein</keyword>
<dbReference type="InterPro" id="IPR006311">
    <property type="entry name" value="TAT_signal"/>
</dbReference>
<dbReference type="EMBL" id="FMWD01000007">
    <property type="protein sequence ID" value="SCZ63388.1"/>
    <property type="molecule type" value="Genomic_DNA"/>
</dbReference>
<evidence type="ECO:0000313" key="8">
    <source>
        <dbReference type="Proteomes" id="UP000199648"/>
    </source>
</evidence>
<dbReference type="InterPro" id="IPR036188">
    <property type="entry name" value="FAD/NAD-bd_sf"/>
</dbReference>
<dbReference type="PROSITE" id="PS51318">
    <property type="entry name" value="TAT"/>
    <property type="match status" value="1"/>
</dbReference>
<feature type="domain" description="Sulfide dehydrogenase [flavocytochrome c] flavoprotein chain central" evidence="6">
    <location>
        <begin position="166"/>
        <end position="286"/>
    </location>
</feature>
<evidence type="ECO:0000259" key="6">
    <source>
        <dbReference type="Pfam" id="PF21706"/>
    </source>
</evidence>
<dbReference type="Proteomes" id="UP000199648">
    <property type="component" value="Unassembled WGS sequence"/>
</dbReference>
<dbReference type="Pfam" id="PF21706">
    <property type="entry name" value="FCSD_central"/>
    <property type="match status" value="1"/>
</dbReference>
<dbReference type="InterPro" id="IPR023753">
    <property type="entry name" value="FAD/NAD-binding_dom"/>
</dbReference>
<dbReference type="AlphaFoldDB" id="A0A1G5QP62"/>
<dbReference type="Gene3D" id="3.50.50.60">
    <property type="entry name" value="FAD/NAD(P)-binding domain"/>
    <property type="match status" value="2"/>
</dbReference>
<keyword evidence="8" id="KW-1185">Reference proteome</keyword>
<dbReference type="SUPFAM" id="SSF55424">
    <property type="entry name" value="FAD/NAD-linked reductases, dimerisation (C-terminal) domain"/>
    <property type="match status" value="1"/>
</dbReference>
<dbReference type="Gene3D" id="3.90.760.10">
    <property type="entry name" value="Flavocytochrome c sulphide dehydrogenase, flavin-binding domain"/>
    <property type="match status" value="1"/>
</dbReference>
<dbReference type="GO" id="GO:0050660">
    <property type="term" value="F:flavin adenine dinucleotide binding"/>
    <property type="evidence" value="ECO:0007669"/>
    <property type="project" value="InterPro"/>
</dbReference>
<evidence type="ECO:0000256" key="3">
    <source>
        <dbReference type="SAM" id="SignalP"/>
    </source>
</evidence>
<proteinExistence type="predicted"/>
<dbReference type="InterPro" id="IPR049386">
    <property type="entry name" value="FCSD_central"/>
</dbReference>